<accession>A0A1D1UMK9</accession>
<feature type="signal peptide" evidence="1">
    <location>
        <begin position="1"/>
        <end position="20"/>
    </location>
</feature>
<evidence type="ECO:0000256" key="1">
    <source>
        <dbReference type="SAM" id="SignalP"/>
    </source>
</evidence>
<dbReference type="AlphaFoldDB" id="A0A1D1UMK9"/>
<protein>
    <recommendedName>
        <fullName evidence="4">Alpha-1,4-N-acetylglucosaminyltransferase</fullName>
    </recommendedName>
</protein>
<reference evidence="2 3" key="1">
    <citation type="journal article" date="2016" name="Nat. Commun.">
        <title>Extremotolerant tardigrade genome and improved radiotolerance of human cultured cells by tardigrade-unique protein.</title>
        <authorList>
            <person name="Hashimoto T."/>
            <person name="Horikawa D.D."/>
            <person name="Saito Y."/>
            <person name="Kuwahara H."/>
            <person name="Kozuka-Hata H."/>
            <person name="Shin-I T."/>
            <person name="Minakuchi Y."/>
            <person name="Ohishi K."/>
            <person name="Motoyama A."/>
            <person name="Aizu T."/>
            <person name="Enomoto A."/>
            <person name="Kondo K."/>
            <person name="Tanaka S."/>
            <person name="Hara Y."/>
            <person name="Koshikawa S."/>
            <person name="Sagara H."/>
            <person name="Miura T."/>
            <person name="Yokobori S."/>
            <person name="Miyagawa K."/>
            <person name="Suzuki Y."/>
            <person name="Kubo T."/>
            <person name="Oyama M."/>
            <person name="Kohara Y."/>
            <person name="Fujiyama A."/>
            <person name="Arakawa K."/>
            <person name="Katayama T."/>
            <person name="Toyoda A."/>
            <person name="Kunieda T."/>
        </authorList>
    </citation>
    <scope>NUCLEOTIDE SEQUENCE [LARGE SCALE GENOMIC DNA]</scope>
    <source>
        <strain evidence="2 3">YOKOZUNA-1</strain>
    </source>
</reference>
<feature type="chain" id="PRO_5008897389" description="Alpha-1,4-N-acetylglucosaminyltransferase" evidence="1">
    <location>
        <begin position="21"/>
        <end position="327"/>
    </location>
</feature>
<dbReference type="Gene3D" id="3.90.550.20">
    <property type="match status" value="1"/>
</dbReference>
<dbReference type="STRING" id="947166.A0A1D1UMK9"/>
<sequence>MGGLMFRVVLLIHIQCLGLAAAPIVLYRRRELRPSNQANKTALLENLIAHYVRLIPEGPAVSRPPVQSPFNFRNHTLNELNFLDCMSILSVQVNLRPASIYIHTNIPRSSGHWPNTSCNRWITDWSNLHLIPINLKHTTAGQKIKDIQHEADIAKLEAVYKYGGLALDFDVYILNGELLRHKLATTPCLSCHEDPGEGNDKINAGFLGCLEPHAEFPGRVLDVYKKDFRPNEWVYNSGEQPFWIMVEHPHIVTLDDNVCVEPEWLNRHMELYENNKWQNMTAYHSYFHMFPGAFNQEDFERTQIILLSDMIRWFAAKVGIHIPINYA</sequence>
<gene>
    <name evidence="2" type="primary">RvY_02183-1</name>
    <name evidence="2" type="synonym">RvY_02183.1</name>
    <name evidence="2" type="ORF">RvY_02183</name>
</gene>
<keyword evidence="1" id="KW-0732">Signal</keyword>
<evidence type="ECO:0000313" key="2">
    <source>
        <dbReference type="EMBL" id="GAU89655.1"/>
    </source>
</evidence>
<evidence type="ECO:0000313" key="3">
    <source>
        <dbReference type="Proteomes" id="UP000186922"/>
    </source>
</evidence>
<dbReference type="Proteomes" id="UP000186922">
    <property type="component" value="Unassembled WGS sequence"/>
</dbReference>
<dbReference type="PANTHER" id="PTHR46830:SF2">
    <property type="entry name" value="ALPHA-1,4-N-ACETYLGLUCOSAMINYLTRANSFERASE"/>
    <property type="match status" value="1"/>
</dbReference>
<proteinExistence type="predicted"/>
<organism evidence="2 3">
    <name type="scientific">Ramazzottius varieornatus</name>
    <name type="common">Water bear</name>
    <name type="synonym">Tardigrade</name>
    <dbReference type="NCBI Taxonomy" id="947166"/>
    <lineage>
        <taxon>Eukaryota</taxon>
        <taxon>Metazoa</taxon>
        <taxon>Ecdysozoa</taxon>
        <taxon>Tardigrada</taxon>
        <taxon>Eutardigrada</taxon>
        <taxon>Parachela</taxon>
        <taxon>Hypsibioidea</taxon>
        <taxon>Ramazzottiidae</taxon>
        <taxon>Ramazzottius</taxon>
    </lineage>
</organism>
<comment type="caution">
    <text evidence="2">The sequence shown here is derived from an EMBL/GenBank/DDBJ whole genome shotgun (WGS) entry which is preliminary data.</text>
</comment>
<dbReference type="EMBL" id="BDGG01000001">
    <property type="protein sequence ID" value="GAU89655.1"/>
    <property type="molecule type" value="Genomic_DNA"/>
</dbReference>
<dbReference type="OrthoDB" id="409543at2759"/>
<keyword evidence="3" id="KW-1185">Reference proteome</keyword>
<dbReference type="PANTHER" id="PTHR46830">
    <property type="entry name" value="TRANSFERASE, PUTATIVE-RELATED"/>
    <property type="match status" value="1"/>
</dbReference>
<name>A0A1D1UMK9_RAMVA</name>
<evidence type="ECO:0008006" key="4">
    <source>
        <dbReference type="Google" id="ProtNLM"/>
    </source>
</evidence>